<organism evidence="2 3">
    <name type="scientific">Fusarium redolens</name>
    <dbReference type="NCBI Taxonomy" id="48865"/>
    <lineage>
        <taxon>Eukaryota</taxon>
        <taxon>Fungi</taxon>
        <taxon>Dikarya</taxon>
        <taxon>Ascomycota</taxon>
        <taxon>Pezizomycotina</taxon>
        <taxon>Sordariomycetes</taxon>
        <taxon>Hypocreomycetidae</taxon>
        <taxon>Hypocreales</taxon>
        <taxon>Nectriaceae</taxon>
        <taxon>Fusarium</taxon>
        <taxon>Fusarium redolens species complex</taxon>
    </lineage>
</organism>
<accession>A0A9P9KST7</accession>
<evidence type="ECO:0000313" key="3">
    <source>
        <dbReference type="Proteomes" id="UP000720189"/>
    </source>
</evidence>
<dbReference type="GeneID" id="70226952"/>
<comment type="caution">
    <text evidence="2">The sequence shown here is derived from an EMBL/GenBank/DDBJ whole genome shotgun (WGS) entry which is preliminary data.</text>
</comment>
<keyword evidence="3" id="KW-1185">Reference proteome</keyword>
<feature type="compositionally biased region" description="Low complexity" evidence="1">
    <location>
        <begin position="60"/>
        <end position="82"/>
    </location>
</feature>
<dbReference type="EMBL" id="JAGMUX010000002">
    <property type="protein sequence ID" value="KAH7267837.1"/>
    <property type="molecule type" value="Genomic_DNA"/>
</dbReference>
<dbReference type="AlphaFoldDB" id="A0A9P9KST7"/>
<dbReference type="OrthoDB" id="3558762at2759"/>
<reference evidence="2" key="1">
    <citation type="journal article" date="2021" name="Nat. Commun.">
        <title>Genetic determinants of endophytism in the Arabidopsis root mycobiome.</title>
        <authorList>
            <person name="Mesny F."/>
            <person name="Miyauchi S."/>
            <person name="Thiergart T."/>
            <person name="Pickel B."/>
            <person name="Atanasova L."/>
            <person name="Karlsson M."/>
            <person name="Huettel B."/>
            <person name="Barry K.W."/>
            <person name="Haridas S."/>
            <person name="Chen C."/>
            <person name="Bauer D."/>
            <person name="Andreopoulos W."/>
            <person name="Pangilinan J."/>
            <person name="LaButti K."/>
            <person name="Riley R."/>
            <person name="Lipzen A."/>
            <person name="Clum A."/>
            <person name="Drula E."/>
            <person name="Henrissat B."/>
            <person name="Kohler A."/>
            <person name="Grigoriev I.V."/>
            <person name="Martin F.M."/>
            <person name="Hacquard S."/>
        </authorList>
    </citation>
    <scope>NUCLEOTIDE SEQUENCE</scope>
    <source>
        <strain evidence="2">MPI-CAGE-AT-0023</strain>
    </source>
</reference>
<name>A0A9P9KST7_FUSRE</name>
<feature type="region of interest" description="Disordered" evidence="1">
    <location>
        <begin position="60"/>
        <end position="85"/>
    </location>
</feature>
<gene>
    <name evidence="2" type="ORF">BKA55DRAFT_635098</name>
</gene>
<dbReference type="RefSeq" id="XP_046055656.1">
    <property type="nucleotide sequence ID" value="XM_046196998.1"/>
</dbReference>
<evidence type="ECO:0000256" key="1">
    <source>
        <dbReference type="SAM" id="MobiDB-lite"/>
    </source>
</evidence>
<dbReference type="Proteomes" id="UP000720189">
    <property type="component" value="Unassembled WGS sequence"/>
</dbReference>
<proteinExistence type="predicted"/>
<sequence>MCHSCNTRGYLCSRCKGGRGPITQARMEELEMATRPAETYRPGYGNAGVAPLPRHLEARGISSSRTASSSGRSSSNAQSNRQYEPSIMSADSCQKVVDGLMSLRYEIQDMGQRIEELIDLRKRLSHRAKRVSDAEYQQALNSPSMIVLYEEYKQAVTYSIECQRAVFERRAKFDHNYNRANEEDQLEIYKLQERWVRAAINAAEKRLNYLQQYPFAYKDTEAILGHIKAANDLLNSALNGLRQIERNKDVLYGRIGRGGPHGVY</sequence>
<protein>
    <submittedName>
        <fullName evidence="2">Uncharacterized protein</fullName>
    </submittedName>
</protein>
<evidence type="ECO:0000313" key="2">
    <source>
        <dbReference type="EMBL" id="KAH7267837.1"/>
    </source>
</evidence>